<dbReference type="GO" id="GO:0006793">
    <property type="term" value="P:phosphorus metabolic process"/>
    <property type="evidence" value="ECO:0007669"/>
    <property type="project" value="UniProtKB-ARBA"/>
</dbReference>
<evidence type="ECO:0000259" key="7">
    <source>
        <dbReference type="PROSITE" id="PS50035"/>
    </source>
</evidence>
<dbReference type="Gene3D" id="3.30.870.10">
    <property type="entry name" value="Endonuclease Chain A"/>
    <property type="match status" value="2"/>
</dbReference>
<reference evidence="8 9" key="1">
    <citation type="journal article" date="2017" name="ISME J.">
        <title>Potential for microbial H2 and metal transformations associated with novel bacteria and archaea in deep terrestrial subsurface sediments.</title>
        <authorList>
            <person name="Hernsdorf A.W."/>
            <person name="Amano Y."/>
            <person name="Miyakawa K."/>
            <person name="Ise K."/>
            <person name="Suzuki Y."/>
            <person name="Anantharaman K."/>
            <person name="Probst A."/>
            <person name="Burstein D."/>
            <person name="Thomas B.C."/>
            <person name="Banfield J.F."/>
        </authorList>
    </citation>
    <scope>NUCLEOTIDE SEQUENCE [LARGE SCALE GENOMIC DNA]</scope>
    <source>
        <strain evidence="8">HGW-Kuenenbacteria-1</strain>
    </source>
</reference>
<name>A0A2N1UP68_9BACT</name>
<dbReference type="GO" id="GO:0016891">
    <property type="term" value="F:RNA endonuclease activity producing 5'-phosphomonoesters, hydrolytic mechanism"/>
    <property type="evidence" value="ECO:0007669"/>
    <property type="project" value="TreeGrafter"/>
</dbReference>
<sequence length="351" mass="41065">MKKFKNIKMKKIIKKFAKDFKERISFRKYAIFFLALVILSSPFVIEYFKLLKPIILKPSLAKQVLFIEPEEKEAPILREIEKAQKSINLEMYLLSDKKIIQALKDAKKRGVEIKIILEKNPYNLEWFNKKIFKELKEVGIQTQWSNSEFSLTHSKFMIIDDQKAIIMTCNFTYSGLNNSRDFGLINFDLKDVLEIKKLFEADWQKESFFSSRPNLVISPINSRFKLESLIKNAKSEILIATEIMKDQSIQELLIKAQKNGVQVKILLADIKTGEINRDTGKYFQTQNMQVKYLQKPFLHAKIMIIDNKILYLGSINFSSASMDENRELGILLVNKALIQQVRDVFEKDWTI</sequence>
<feature type="domain" description="PLD phosphodiesterase" evidence="7">
    <location>
        <begin position="148"/>
        <end position="175"/>
    </location>
</feature>
<comment type="caution">
    <text evidence="8">The sequence shown here is derived from an EMBL/GenBank/DDBJ whole genome shotgun (WGS) entry which is preliminary data.</text>
</comment>
<dbReference type="Pfam" id="PF13091">
    <property type="entry name" value="PLDc_2"/>
    <property type="match status" value="2"/>
</dbReference>
<evidence type="ECO:0000313" key="8">
    <source>
        <dbReference type="EMBL" id="PKL72693.1"/>
    </source>
</evidence>
<evidence type="ECO:0000256" key="6">
    <source>
        <dbReference type="ARBA" id="ARBA00023098"/>
    </source>
</evidence>
<dbReference type="SMART" id="SM00155">
    <property type="entry name" value="PLDc"/>
    <property type="match status" value="2"/>
</dbReference>
<dbReference type="PROSITE" id="PS50035">
    <property type="entry name" value="PLD"/>
    <property type="match status" value="2"/>
</dbReference>
<feature type="domain" description="PLD phosphodiesterase" evidence="7">
    <location>
        <begin position="294"/>
        <end position="321"/>
    </location>
</feature>
<dbReference type="GO" id="GO:0016042">
    <property type="term" value="P:lipid catabolic process"/>
    <property type="evidence" value="ECO:0007669"/>
    <property type="project" value="UniProtKB-KW"/>
</dbReference>
<organism evidence="8 9">
    <name type="scientific">Candidatus Kuenenbacteria bacterium HGW-Kuenenbacteria-1</name>
    <dbReference type="NCBI Taxonomy" id="2013812"/>
    <lineage>
        <taxon>Bacteria</taxon>
        <taxon>Candidatus Kueneniibacteriota</taxon>
    </lineage>
</organism>
<dbReference type="Proteomes" id="UP000233414">
    <property type="component" value="Unassembled WGS sequence"/>
</dbReference>
<evidence type="ECO:0000256" key="4">
    <source>
        <dbReference type="ARBA" id="ARBA00022801"/>
    </source>
</evidence>
<comment type="similarity">
    <text evidence="2">Belongs to the phospholipase D family.</text>
</comment>
<dbReference type="InterPro" id="IPR025202">
    <property type="entry name" value="PLD-like_dom"/>
</dbReference>
<evidence type="ECO:0000256" key="2">
    <source>
        <dbReference type="ARBA" id="ARBA00008664"/>
    </source>
</evidence>
<dbReference type="AlphaFoldDB" id="A0A2N1UP68"/>
<keyword evidence="4" id="KW-0378">Hydrolase</keyword>
<evidence type="ECO:0000256" key="3">
    <source>
        <dbReference type="ARBA" id="ARBA00012027"/>
    </source>
</evidence>
<accession>A0A2N1UP68</accession>
<keyword evidence="6" id="KW-0443">Lipid metabolism</keyword>
<comment type="catalytic activity">
    <reaction evidence="1">
        <text>a 1,2-diacyl-sn-glycero-3-phosphocholine + H2O = a 1,2-diacyl-sn-glycero-3-phosphate + choline + H(+)</text>
        <dbReference type="Rhea" id="RHEA:14445"/>
        <dbReference type="ChEBI" id="CHEBI:15354"/>
        <dbReference type="ChEBI" id="CHEBI:15377"/>
        <dbReference type="ChEBI" id="CHEBI:15378"/>
        <dbReference type="ChEBI" id="CHEBI:57643"/>
        <dbReference type="ChEBI" id="CHEBI:58608"/>
        <dbReference type="EC" id="3.1.4.4"/>
    </reaction>
</comment>
<dbReference type="SUPFAM" id="SSF56024">
    <property type="entry name" value="Phospholipase D/nuclease"/>
    <property type="match status" value="2"/>
</dbReference>
<evidence type="ECO:0000256" key="5">
    <source>
        <dbReference type="ARBA" id="ARBA00022963"/>
    </source>
</evidence>
<evidence type="ECO:0000313" key="9">
    <source>
        <dbReference type="Proteomes" id="UP000233414"/>
    </source>
</evidence>
<dbReference type="GO" id="GO:0004630">
    <property type="term" value="F:phospholipase D activity"/>
    <property type="evidence" value="ECO:0007669"/>
    <property type="project" value="UniProtKB-EC"/>
</dbReference>
<protein>
    <recommendedName>
        <fullName evidence="3">phospholipase D</fullName>
        <ecNumber evidence="3">3.1.4.4</ecNumber>
    </recommendedName>
</protein>
<gene>
    <name evidence="8" type="ORF">CVV26_00285</name>
</gene>
<dbReference type="EC" id="3.1.4.4" evidence="3"/>
<dbReference type="InterPro" id="IPR051406">
    <property type="entry name" value="PLD_domain"/>
</dbReference>
<dbReference type="InterPro" id="IPR001736">
    <property type="entry name" value="PLipase_D/transphosphatidylase"/>
</dbReference>
<proteinExistence type="inferred from homology"/>
<dbReference type="PANTHER" id="PTHR43856">
    <property type="entry name" value="CARDIOLIPIN HYDROLASE"/>
    <property type="match status" value="1"/>
</dbReference>
<dbReference type="EMBL" id="PGYQ01000001">
    <property type="protein sequence ID" value="PKL72693.1"/>
    <property type="molecule type" value="Genomic_DNA"/>
</dbReference>
<dbReference type="PANTHER" id="PTHR43856:SF1">
    <property type="entry name" value="MITOCHONDRIAL CARDIOLIPIN HYDROLASE"/>
    <property type="match status" value="1"/>
</dbReference>
<evidence type="ECO:0000256" key="1">
    <source>
        <dbReference type="ARBA" id="ARBA00000798"/>
    </source>
</evidence>
<keyword evidence="5" id="KW-0442">Lipid degradation</keyword>